<dbReference type="EMBL" id="JABCKI010006146">
    <property type="protein sequence ID" value="KAG5635221.1"/>
    <property type="molecule type" value="Genomic_DNA"/>
</dbReference>
<feature type="non-terminal residue" evidence="1">
    <location>
        <position position="216"/>
    </location>
</feature>
<dbReference type="Proteomes" id="UP000717328">
    <property type="component" value="Unassembled WGS sequence"/>
</dbReference>
<name>A0A9P7K4V2_9AGAR</name>
<accession>A0A9P7K4V2</accession>
<organism evidence="1 2">
    <name type="scientific">Sphagnurus paluster</name>
    <dbReference type="NCBI Taxonomy" id="117069"/>
    <lineage>
        <taxon>Eukaryota</taxon>
        <taxon>Fungi</taxon>
        <taxon>Dikarya</taxon>
        <taxon>Basidiomycota</taxon>
        <taxon>Agaricomycotina</taxon>
        <taxon>Agaricomycetes</taxon>
        <taxon>Agaricomycetidae</taxon>
        <taxon>Agaricales</taxon>
        <taxon>Tricholomatineae</taxon>
        <taxon>Lyophyllaceae</taxon>
        <taxon>Sphagnurus</taxon>
    </lineage>
</organism>
<sequence length="216" mass="24105">MDDPSLREEGFPKLKRYRDMVKFNLDLGRANSMSVDDTEAAYIPIHELYIKMMEANEVYEALSDDVFAAAVQFFIGRVPASVSKSDVILFVRDMQLQPDKTILGPLGKESTATCSTTTASMNQFMIGSASTVLPESNAAPSEQTGSAAIEKTGTKVPLVLVTYSNPGETFAHTRFRARVQCTQFVRTEMYDRVVFGLVVHQYVGEIIMCWYDELVE</sequence>
<evidence type="ECO:0000313" key="1">
    <source>
        <dbReference type="EMBL" id="KAG5635221.1"/>
    </source>
</evidence>
<gene>
    <name evidence="1" type="ORF">H0H81_012011</name>
</gene>
<proteinExistence type="predicted"/>
<reference evidence="1" key="1">
    <citation type="submission" date="2021-02" db="EMBL/GenBank/DDBJ databases">
        <authorList>
            <person name="Nieuwenhuis M."/>
            <person name="Van De Peppel L.J.J."/>
        </authorList>
    </citation>
    <scope>NUCLEOTIDE SEQUENCE</scope>
    <source>
        <strain evidence="1">D49</strain>
    </source>
</reference>
<dbReference type="AlphaFoldDB" id="A0A9P7K4V2"/>
<evidence type="ECO:0000313" key="2">
    <source>
        <dbReference type="Proteomes" id="UP000717328"/>
    </source>
</evidence>
<reference evidence="1" key="2">
    <citation type="submission" date="2021-10" db="EMBL/GenBank/DDBJ databases">
        <title>Phylogenomics reveals ancestral predisposition of the termite-cultivated fungus Termitomyces towards a domesticated lifestyle.</title>
        <authorList>
            <person name="Auxier B."/>
            <person name="Grum-Grzhimaylo A."/>
            <person name="Cardenas M.E."/>
            <person name="Lodge J.D."/>
            <person name="Laessoe T."/>
            <person name="Pedersen O."/>
            <person name="Smith M.E."/>
            <person name="Kuyper T.W."/>
            <person name="Franco-Molano E.A."/>
            <person name="Baroni T.J."/>
            <person name="Aanen D.K."/>
        </authorList>
    </citation>
    <scope>NUCLEOTIDE SEQUENCE</scope>
    <source>
        <strain evidence="1">D49</strain>
    </source>
</reference>
<protein>
    <submittedName>
        <fullName evidence="1">Uncharacterized protein</fullName>
    </submittedName>
</protein>
<keyword evidence="2" id="KW-1185">Reference proteome</keyword>
<comment type="caution">
    <text evidence="1">The sequence shown here is derived from an EMBL/GenBank/DDBJ whole genome shotgun (WGS) entry which is preliminary data.</text>
</comment>